<dbReference type="Gene3D" id="1.25.40.90">
    <property type="match status" value="1"/>
</dbReference>
<dbReference type="GO" id="GO:0035091">
    <property type="term" value="F:phosphatidylinositol binding"/>
    <property type="evidence" value="ECO:0007669"/>
    <property type="project" value="InterPro"/>
</dbReference>
<dbReference type="Gene3D" id="1.20.58.160">
    <property type="match status" value="1"/>
</dbReference>
<dbReference type="InterPro" id="IPR002123">
    <property type="entry name" value="Plipid/glycerol_acylTrfase"/>
</dbReference>
<keyword evidence="20" id="KW-0012">Acyltransferase</keyword>
<dbReference type="GO" id="GO:0016020">
    <property type="term" value="C:membrane"/>
    <property type="evidence" value="ECO:0007669"/>
    <property type="project" value="UniProtKB-SubCell"/>
</dbReference>
<evidence type="ECO:0000256" key="6">
    <source>
        <dbReference type="ARBA" id="ARBA00007937"/>
    </source>
</evidence>
<keyword evidence="13" id="KW-0808">Transferase</keyword>
<evidence type="ECO:0000256" key="1">
    <source>
        <dbReference type="ARBA" id="ARBA00004170"/>
    </source>
</evidence>
<evidence type="ECO:0000256" key="21">
    <source>
        <dbReference type="SAM" id="MobiDB-lite"/>
    </source>
</evidence>
<dbReference type="EC" id="2.3.1.15" evidence="7"/>
<evidence type="ECO:0000256" key="11">
    <source>
        <dbReference type="ARBA" id="ARBA00022553"/>
    </source>
</evidence>
<dbReference type="PROSITE" id="PS50909">
    <property type="entry name" value="GAT"/>
    <property type="match status" value="1"/>
</dbReference>
<dbReference type="PANTHER" id="PTHR35695:SF1">
    <property type="entry name" value="GLYCEROL-3-PHOSPHATE ACYLTRANSFERASE, CHLOROPLASTIC"/>
    <property type="match status" value="1"/>
</dbReference>
<dbReference type="InterPro" id="IPR038425">
    <property type="entry name" value="GAT_sf"/>
</dbReference>
<dbReference type="FunFam" id="1.25.40.90:FF:000038">
    <property type="entry name" value="TOM1-like protein 2"/>
    <property type="match status" value="1"/>
</dbReference>
<name>A0A9E7FWP7_9LILI</name>
<evidence type="ECO:0000256" key="20">
    <source>
        <dbReference type="ARBA" id="ARBA00023315"/>
    </source>
</evidence>
<keyword evidence="19" id="KW-1208">Phospholipid metabolism</keyword>
<feature type="compositionally biased region" description="Basic and acidic residues" evidence="21">
    <location>
        <begin position="814"/>
        <end position="823"/>
    </location>
</feature>
<dbReference type="Pfam" id="PF03127">
    <property type="entry name" value="GAT"/>
    <property type="match status" value="1"/>
</dbReference>
<evidence type="ECO:0000256" key="8">
    <source>
        <dbReference type="ARBA" id="ARBA00022448"/>
    </source>
</evidence>
<evidence type="ECO:0000256" key="19">
    <source>
        <dbReference type="ARBA" id="ARBA00023264"/>
    </source>
</evidence>
<dbReference type="GO" id="GO:0043130">
    <property type="term" value="F:ubiquitin binding"/>
    <property type="evidence" value="ECO:0007669"/>
    <property type="project" value="InterPro"/>
</dbReference>
<comment type="similarity">
    <text evidence="5">Belongs to the TOM1 family.</text>
</comment>
<dbReference type="SUPFAM" id="SSF69593">
    <property type="entry name" value="Glycerol-3-phosphate (1)-acyltransferase"/>
    <property type="match status" value="1"/>
</dbReference>
<comment type="subcellular location">
    <subcellularLocation>
        <location evidence="1">Membrane</location>
        <topology evidence="1">Peripheral membrane protein</topology>
    </subcellularLocation>
    <subcellularLocation>
        <location evidence="2">Plastid</location>
        <location evidence="2">Chloroplast stroma</location>
    </subcellularLocation>
</comment>
<keyword evidence="9" id="KW-0444">Lipid biosynthesis</keyword>
<keyword evidence="15" id="KW-0809">Transit peptide</keyword>
<feature type="region of interest" description="Disordered" evidence="21">
    <location>
        <begin position="762"/>
        <end position="829"/>
    </location>
</feature>
<proteinExistence type="inferred from homology"/>
<dbReference type="GO" id="GO:0009570">
    <property type="term" value="C:chloroplast stroma"/>
    <property type="evidence" value="ECO:0007669"/>
    <property type="project" value="UniProtKB-SubCell"/>
</dbReference>
<gene>
    <name evidence="24" type="ORF">MUK42_32799</name>
</gene>
<dbReference type="Proteomes" id="UP001055439">
    <property type="component" value="Chromosome 5"/>
</dbReference>
<keyword evidence="14" id="KW-0653">Protein transport</keyword>
<evidence type="ECO:0000256" key="10">
    <source>
        <dbReference type="ARBA" id="ARBA00022528"/>
    </source>
</evidence>
<comment type="similarity">
    <text evidence="6">Belongs to the GPAT/DAPAT family.</text>
</comment>
<dbReference type="SUPFAM" id="SSF89009">
    <property type="entry name" value="GAT-like domain"/>
    <property type="match status" value="1"/>
</dbReference>
<evidence type="ECO:0000256" key="9">
    <source>
        <dbReference type="ARBA" id="ARBA00022516"/>
    </source>
</evidence>
<keyword evidence="16" id="KW-0443">Lipid metabolism</keyword>
<dbReference type="InterPro" id="IPR004152">
    <property type="entry name" value="GAT_dom"/>
</dbReference>
<dbReference type="GO" id="GO:0015031">
    <property type="term" value="P:protein transport"/>
    <property type="evidence" value="ECO:0007669"/>
    <property type="project" value="UniProtKB-KW"/>
</dbReference>
<keyword evidence="17" id="KW-0472">Membrane</keyword>
<dbReference type="Pfam" id="PF01553">
    <property type="entry name" value="Acyltransferase"/>
    <property type="match status" value="1"/>
</dbReference>
<dbReference type="InterPro" id="IPR002014">
    <property type="entry name" value="VHS_dom"/>
</dbReference>
<comment type="pathway">
    <text evidence="4">Lipid metabolism.</text>
</comment>
<dbReference type="PROSITE" id="PS50179">
    <property type="entry name" value="VHS"/>
    <property type="match status" value="1"/>
</dbReference>
<dbReference type="SMART" id="SM00288">
    <property type="entry name" value="VHS"/>
    <property type="match status" value="1"/>
</dbReference>
<feature type="compositionally biased region" description="Basic and acidic residues" evidence="21">
    <location>
        <begin position="766"/>
        <end position="777"/>
    </location>
</feature>
<dbReference type="GO" id="GO:0004366">
    <property type="term" value="F:glycerol-3-phosphate O-acyltransferase activity"/>
    <property type="evidence" value="ECO:0007669"/>
    <property type="project" value="UniProtKB-EC"/>
</dbReference>
<feature type="domain" description="GAT" evidence="23">
    <location>
        <begin position="658"/>
        <end position="745"/>
    </location>
</feature>
<feature type="domain" description="VHS" evidence="22">
    <location>
        <begin position="490"/>
        <end position="618"/>
    </location>
</feature>
<comment type="pathway">
    <text evidence="3">Phospholipid metabolism; CDP-diacylglycerol biosynthesis; CDP-diacylglycerol from sn-glycerol 3-phosphate: step 1/3.</text>
</comment>
<keyword evidence="10" id="KW-0150">Chloroplast</keyword>
<keyword evidence="11" id="KW-0597">Phosphoprotein</keyword>
<dbReference type="GO" id="GO:0006655">
    <property type="term" value="P:phosphatidylglycerol biosynthetic process"/>
    <property type="evidence" value="ECO:0007669"/>
    <property type="project" value="TreeGrafter"/>
</dbReference>
<dbReference type="InterPro" id="IPR016222">
    <property type="entry name" value="G3P_O-acylTrfase_chlp"/>
</dbReference>
<dbReference type="Pfam" id="PF14829">
    <property type="entry name" value="GPAT_N"/>
    <property type="match status" value="1"/>
</dbReference>
<dbReference type="Pfam" id="PF00790">
    <property type="entry name" value="VHS"/>
    <property type="match status" value="1"/>
</dbReference>
<protein>
    <recommendedName>
        <fullName evidence="7">glycerol-3-phosphate 1-O-acyltransferase</fullName>
        <ecNumber evidence="7">2.3.1.15</ecNumber>
    </recommendedName>
</protein>
<dbReference type="InterPro" id="IPR038114">
    <property type="entry name" value="GPAT_N_sf"/>
</dbReference>
<evidence type="ECO:0000256" key="3">
    <source>
        <dbReference type="ARBA" id="ARBA00004765"/>
    </source>
</evidence>
<evidence type="ECO:0000256" key="12">
    <source>
        <dbReference type="ARBA" id="ARBA00022640"/>
    </source>
</evidence>
<keyword evidence="12" id="KW-0934">Plastid</keyword>
<dbReference type="SUPFAM" id="SSF48464">
    <property type="entry name" value="ENTH/VHS domain"/>
    <property type="match status" value="1"/>
</dbReference>
<dbReference type="PANTHER" id="PTHR35695">
    <property type="entry name" value="GLYCEROL-3-PHOSPHATE ACYLTRANSFERASE, CHLOROPLASTIC"/>
    <property type="match status" value="1"/>
</dbReference>
<dbReference type="InterPro" id="IPR008942">
    <property type="entry name" value="ENTH_VHS"/>
</dbReference>
<dbReference type="SMART" id="SM00563">
    <property type="entry name" value="PlsC"/>
    <property type="match status" value="1"/>
</dbReference>
<dbReference type="AlphaFoldDB" id="A0A9E7FWP7"/>
<dbReference type="Gene3D" id="3.40.1130.10">
    <property type="entry name" value="Glycerol-3-phosphate (1)-acyltransferase"/>
    <property type="match status" value="1"/>
</dbReference>
<keyword evidence="18" id="KW-0594">Phospholipid biosynthesis</keyword>
<evidence type="ECO:0000256" key="16">
    <source>
        <dbReference type="ARBA" id="ARBA00023098"/>
    </source>
</evidence>
<dbReference type="CDD" id="cd03561">
    <property type="entry name" value="VHS"/>
    <property type="match status" value="1"/>
</dbReference>
<dbReference type="Gene3D" id="1.10.1200.50">
    <property type="entry name" value="Glycerol-3-phosphate acyltransferase, alpha helical bundle, N-terminal"/>
    <property type="match status" value="1"/>
</dbReference>
<evidence type="ECO:0000259" key="23">
    <source>
        <dbReference type="PROSITE" id="PS50909"/>
    </source>
</evidence>
<dbReference type="EMBL" id="CP097507">
    <property type="protein sequence ID" value="URE03731.1"/>
    <property type="molecule type" value="Genomic_DNA"/>
</dbReference>
<keyword evidence="25" id="KW-1185">Reference proteome</keyword>
<sequence>MISSVASSSYWTTTVVVTMFSALRRTPGCSSGCRLPIACRSAGDSSLGSSIWLDCSDPSRRDREIRGPKASAVVRPVGRGCGSVTRRAVLAWDMGAEEEVGYSRCFLRARNGEELLFCIRREVEAGKLSSEIATRLEELYYNYRNAVMQSGDPSAQEIILSNMAVAFDRVLLDVEDPFSFSPCHKAIREPFDYYMFGQNYLRPLIDFRTSYIGNLSLFFDMEEKLKQGHNIILFSNHQTEADPALIALLLERTNLYFAEKMAFVAGDRVVTDPLCKPFSMGRNLICIFSKKHMHDVPELVEMKKRANTRSLKEMALLLRSGSQVIWIAPSGGRDRPDPLTGEWNPAPFDASSVDNMRRLLDHSGVVGHMYPLALLCYEVMPPPREVEKQIGERRKISFHGIGLSVAPKINFVEITAGCENPDEDFSHTNPVSHPGMGDNLMDKVSAFGERLKISGSEVSRKMTAGMSSMSSKMKDFFQVQNQAEKIVEDATSENLDGPNWPANLEICDMINSEKFHSVEFIRGIKKRIMLKNPTVQYLALVLLETCVKNCEKAFSEVAAERVLDEMVKLIDDPQTVVNNRNKALVMIEAWGESGEELRYLPVFEETYKSLKSRGVRFPGRDVESLAPIFTPPRSVSETESYNSAIQQQTYNDFHVHSFTAEQTKEAFDVARNSIELLSTILSSSPHQEALQDDLTTTLLQQCQQSQRTVQRIIETAGDNEAVLFEALNVNDELQKILSKYEELRKPPVVNSEPEPAVIPVAVEPEESPRATREDALIRKPPGSQTRSGGDDGILDDLDEMIFGKIGGSTSEDQNPEKQHEQQKSDLMTF</sequence>
<dbReference type="InterPro" id="IPR023083">
    <property type="entry name" value="G3P_O-acylTrfase_N"/>
</dbReference>
<organism evidence="24 25">
    <name type="scientific">Musa troglodytarum</name>
    <name type="common">fe'i banana</name>
    <dbReference type="NCBI Taxonomy" id="320322"/>
    <lineage>
        <taxon>Eukaryota</taxon>
        <taxon>Viridiplantae</taxon>
        <taxon>Streptophyta</taxon>
        <taxon>Embryophyta</taxon>
        <taxon>Tracheophyta</taxon>
        <taxon>Spermatophyta</taxon>
        <taxon>Magnoliopsida</taxon>
        <taxon>Liliopsida</taxon>
        <taxon>Zingiberales</taxon>
        <taxon>Musaceae</taxon>
        <taxon>Musa</taxon>
    </lineage>
</organism>
<evidence type="ECO:0000259" key="22">
    <source>
        <dbReference type="PROSITE" id="PS50179"/>
    </source>
</evidence>
<evidence type="ECO:0000256" key="2">
    <source>
        <dbReference type="ARBA" id="ARBA00004470"/>
    </source>
</evidence>
<evidence type="ECO:0000313" key="24">
    <source>
        <dbReference type="EMBL" id="URE03731.1"/>
    </source>
</evidence>
<evidence type="ECO:0000256" key="13">
    <source>
        <dbReference type="ARBA" id="ARBA00022679"/>
    </source>
</evidence>
<reference evidence="24" key="1">
    <citation type="submission" date="2022-05" db="EMBL/GenBank/DDBJ databases">
        <title>The Musa troglodytarum L. genome provides insights into the mechanism of non-climacteric behaviour and enrichment of carotenoids.</title>
        <authorList>
            <person name="Wang J."/>
        </authorList>
    </citation>
    <scope>NUCLEOTIDE SEQUENCE</scope>
    <source>
        <tissue evidence="24">Leaf</tissue>
    </source>
</reference>
<dbReference type="OrthoDB" id="524544at2759"/>
<evidence type="ECO:0000256" key="14">
    <source>
        <dbReference type="ARBA" id="ARBA00022927"/>
    </source>
</evidence>
<keyword evidence="8" id="KW-0813">Transport</keyword>
<accession>A0A9E7FWP7</accession>
<evidence type="ECO:0000313" key="25">
    <source>
        <dbReference type="Proteomes" id="UP001055439"/>
    </source>
</evidence>
<evidence type="ECO:0000256" key="7">
    <source>
        <dbReference type="ARBA" id="ARBA00013113"/>
    </source>
</evidence>
<evidence type="ECO:0000256" key="17">
    <source>
        <dbReference type="ARBA" id="ARBA00023136"/>
    </source>
</evidence>
<evidence type="ECO:0000256" key="18">
    <source>
        <dbReference type="ARBA" id="ARBA00023209"/>
    </source>
</evidence>
<evidence type="ECO:0000256" key="15">
    <source>
        <dbReference type="ARBA" id="ARBA00022946"/>
    </source>
</evidence>
<evidence type="ECO:0000256" key="4">
    <source>
        <dbReference type="ARBA" id="ARBA00005189"/>
    </source>
</evidence>
<dbReference type="CDD" id="cd14231">
    <property type="entry name" value="GAT_GGA-like_plant"/>
    <property type="match status" value="1"/>
</dbReference>
<evidence type="ECO:0000256" key="5">
    <source>
        <dbReference type="ARBA" id="ARBA00007708"/>
    </source>
</evidence>